<reference evidence="5 6" key="1">
    <citation type="journal article" date="2008" name="Science">
        <title>The Physcomitrella genome reveals evolutionary insights into the conquest of land by plants.</title>
        <authorList>
            <person name="Rensing S."/>
            <person name="Lang D."/>
            <person name="Zimmer A."/>
            <person name="Terry A."/>
            <person name="Salamov A."/>
            <person name="Shapiro H."/>
            <person name="Nishiyama T."/>
            <person name="Perroud P.-F."/>
            <person name="Lindquist E."/>
            <person name="Kamisugi Y."/>
            <person name="Tanahashi T."/>
            <person name="Sakakibara K."/>
            <person name="Fujita T."/>
            <person name="Oishi K."/>
            <person name="Shin-I T."/>
            <person name="Kuroki Y."/>
            <person name="Toyoda A."/>
            <person name="Suzuki Y."/>
            <person name="Hashimoto A."/>
            <person name="Yamaguchi K."/>
            <person name="Sugano A."/>
            <person name="Kohara Y."/>
            <person name="Fujiyama A."/>
            <person name="Anterola A."/>
            <person name="Aoki S."/>
            <person name="Ashton N."/>
            <person name="Barbazuk W.B."/>
            <person name="Barker E."/>
            <person name="Bennetzen J."/>
            <person name="Bezanilla M."/>
            <person name="Blankenship R."/>
            <person name="Cho S.H."/>
            <person name="Dutcher S."/>
            <person name="Estelle M."/>
            <person name="Fawcett J.A."/>
            <person name="Gundlach H."/>
            <person name="Hanada K."/>
            <person name="Heyl A."/>
            <person name="Hicks K.A."/>
            <person name="Hugh J."/>
            <person name="Lohr M."/>
            <person name="Mayer K."/>
            <person name="Melkozernov A."/>
            <person name="Murata T."/>
            <person name="Nelson D."/>
            <person name="Pils B."/>
            <person name="Prigge M."/>
            <person name="Reiss B."/>
            <person name="Renner T."/>
            <person name="Rombauts S."/>
            <person name="Rushton P."/>
            <person name="Sanderfoot A."/>
            <person name="Schween G."/>
            <person name="Shiu S.-H."/>
            <person name="Stueber K."/>
            <person name="Theodoulou F.L."/>
            <person name="Tu H."/>
            <person name="Van de Peer Y."/>
            <person name="Verrier P.J."/>
            <person name="Waters E."/>
            <person name="Wood A."/>
            <person name="Yang L."/>
            <person name="Cove D."/>
            <person name="Cuming A."/>
            <person name="Hasebe M."/>
            <person name="Lucas S."/>
            <person name="Mishler D.B."/>
            <person name="Reski R."/>
            <person name="Grigoriev I."/>
            <person name="Quatrano R.S."/>
            <person name="Boore J.L."/>
        </authorList>
    </citation>
    <scope>NUCLEOTIDE SEQUENCE [LARGE SCALE GENOMIC DNA]</scope>
    <source>
        <strain evidence="5 6">cv. Gransden 2004</strain>
    </source>
</reference>
<dbReference type="InterPro" id="IPR041492">
    <property type="entry name" value="HAD_2"/>
</dbReference>
<proteinExistence type="predicted"/>
<dbReference type="EnsemblPlants" id="Pp3c21_18980V3.3">
    <property type="protein sequence ID" value="Pp3c21_18980V3.3"/>
    <property type="gene ID" value="Pp3c21_18980"/>
</dbReference>
<accession>A0A7I4FE27</accession>
<dbReference type="EMBL" id="ABEU02000021">
    <property type="status" value="NOT_ANNOTATED_CDS"/>
    <property type="molecule type" value="Genomic_DNA"/>
</dbReference>
<dbReference type="Proteomes" id="UP000006727">
    <property type="component" value="Chromosome 21"/>
</dbReference>
<evidence type="ECO:0000256" key="2">
    <source>
        <dbReference type="ARBA" id="ARBA00022723"/>
    </source>
</evidence>
<dbReference type="Gene3D" id="3.40.50.1000">
    <property type="entry name" value="HAD superfamily/HAD-like"/>
    <property type="match status" value="1"/>
</dbReference>
<evidence type="ECO:0000313" key="6">
    <source>
        <dbReference type="Proteomes" id="UP000006727"/>
    </source>
</evidence>
<dbReference type="InterPro" id="IPR051600">
    <property type="entry name" value="Beta-PGM-like"/>
</dbReference>
<sequence>MEVVELGKGIGSLLAREPAATPVSAPRLVPMMRRSRVGGVRVGSEVKDVRRVVVKASAGEVRKVSVSEVGGAPAATSVVRGVLFDMDGVLCDSEHCSRKAAVELFAEMGYIVDDKDFIPFMGTGDANFLGGVARKYGIKDFDTASAKKRYYQIYIGKFATPNSGLGYPGALDLILQCKEAGLKLAVASSADRVKVDANLAAAGIPQNTYLSNHLYSPLFAKCLIFRLVCFKLTLSKQLLQYPTWCDDCSKIFSGMPCH</sequence>
<name>A0A7I4FE27_PHYPA</name>
<dbReference type="Gramene" id="Pp3c21_18980V3.3">
    <property type="protein sequence ID" value="Pp3c21_18980V3.3"/>
    <property type="gene ID" value="Pp3c21_18980"/>
</dbReference>
<dbReference type="Gene3D" id="1.10.150.240">
    <property type="entry name" value="Putative phosphatase, domain 2"/>
    <property type="match status" value="1"/>
</dbReference>
<keyword evidence="4" id="KW-0119">Carbohydrate metabolism</keyword>
<dbReference type="PANTHER" id="PTHR46193:SF18">
    <property type="entry name" value="HEXITOL PHOSPHATASE B"/>
    <property type="match status" value="1"/>
</dbReference>
<reference evidence="5 6" key="2">
    <citation type="journal article" date="2018" name="Plant J.">
        <title>The Physcomitrella patens chromosome-scale assembly reveals moss genome structure and evolution.</title>
        <authorList>
            <person name="Lang D."/>
            <person name="Ullrich K.K."/>
            <person name="Murat F."/>
            <person name="Fuchs J."/>
            <person name="Jenkins J."/>
            <person name="Haas F.B."/>
            <person name="Piednoel M."/>
            <person name="Gundlach H."/>
            <person name="Van Bel M."/>
            <person name="Meyberg R."/>
            <person name="Vives C."/>
            <person name="Morata J."/>
            <person name="Symeonidi A."/>
            <person name="Hiss M."/>
            <person name="Muchero W."/>
            <person name="Kamisugi Y."/>
            <person name="Saleh O."/>
            <person name="Blanc G."/>
            <person name="Decker E.L."/>
            <person name="van Gessel N."/>
            <person name="Grimwood J."/>
            <person name="Hayes R.D."/>
            <person name="Graham S.W."/>
            <person name="Gunter L.E."/>
            <person name="McDaniel S.F."/>
            <person name="Hoernstein S.N.W."/>
            <person name="Larsson A."/>
            <person name="Li F.W."/>
            <person name="Perroud P.F."/>
            <person name="Phillips J."/>
            <person name="Ranjan P."/>
            <person name="Rokshar D.S."/>
            <person name="Rothfels C.J."/>
            <person name="Schneider L."/>
            <person name="Shu S."/>
            <person name="Stevenson D.W."/>
            <person name="Thummler F."/>
            <person name="Tillich M."/>
            <person name="Villarreal Aguilar J.C."/>
            <person name="Widiez T."/>
            <person name="Wong G.K."/>
            <person name="Wymore A."/>
            <person name="Zhang Y."/>
            <person name="Zimmer A.D."/>
            <person name="Quatrano R.S."/>
            <person name="Mayer K.F.X."/>
            <person name="Goodstein D."/>
            <person name="Casacuberta J.M."/>
            <person name="Vandepoele K."/>
            <person name="Reski R."/>
            <person name="Cuming A.C."/>
            <person name="Tuskan G.A."/>
            <person name="Maumus F."/>
            <person name="Salse J."/>
            <person name="Schmutz J."/>
            <person name="Rensing S.A."/>
        </authorList>
    </citation>
    <scope>NUCLEOTIDE SEQUENCE [LARGE SCALE GENOMIC DNA]</scope>
    <source>
        <strain evidence="5 6">cv. Gransden 2004</strain>
    </source>
</reference>
<evidence type="ECO:0000256" key="4">
    <source>
        <dbReference type="ARBA" id="ARBA00023277"/>
    </source>
</evidence>
<evidence type="ECO:0000256" key="3">
    <source>
        <dbReference type="ARBA" id="ARBA00022842"/>
    </source>
</evidence>
<organism evidence="5 6">
    <name type="scientific">Physcomitrium patens</name>
    <name type="common">Spreading-leaved earth moss</name>
    <name type="synonym">Physcomitrella patens</name>
    <dbReference type="NCBI Taxonomy" id="3218"/>
    <lineage>
        <taxon>Eukaryota</taxon>
        <taxon>Viridiplantae</taxon>
        <taxon>Streptophyta</taxon>
        <taxon>Embryophyta</taxon>
        <taxon>Bryophyta</taxon>
        <taxon>Bryophytina</taxon>
        <taxon>Bryopsida</taxon>
        <taxon>Funariidae</taxon>
        <taxon>Funariales</taxon>
        <taxon>Funariaceae</taxon>
        <taxon>Physcomitrium</taxon>
    </lineage>
</organism>
<dbReference type="SUPFAM" id="SSF56784">
    <property type="entry name" value="HAD-like"/>
    <property type="match status" value="1"/>
</dbReference>
<dbReference type="InterPro" id="IPR036412">
    <property type="entry name" value="HAD-like_sf"/>
</dbReference>
<gene>
    <name evidence="5" type="primary">LOC112274399</name>
</gene>
<reference evidence="5" key="3">
    <citation type="submission" date="2020-12" db="UniProtKB">
        <authorList>
            <consortium name="EnsemblPlants"/>
        </authorList>
    </citation>
    <scope>IDENTIFICATION</scope>
</reference>
<keyword evidence="2" id="KW-0479">Metal-binding</keyword>
<comment type="cofactor">
    <cofactor evidence="1">
        <name>Mg(2+)</name>
        <dbReference type="ChEBI" id="CHEBI:18420"/>
    </cofactor>
</comment>
<dbReference type="GO" id="GO:0003824">
    <property type="term" value="F:catalytic activity"/>
    <property type="evidence" value="ECO:0007669"/>
    <property type="project" value="UniProtKB-ARBA"/>
</dbReference>
<dbReference type="Pfam" id="PF13419">
    <property type="entry name" value="HAD_2"/>
    <property type="match status" value="1"/>
</dbReference>
<dbReference type="InterPro" id="IPR023214">
    <property type="entry name" value="HAD_sf"/>
</dbReference>
<dbReference type="GO" id="GO:0046872">
    <property type="term" value="F:metal ion binding"/>
    <property type="evidence" value="ECO:0007669"/>
    <property type="project" value="UniProtKB-KW"/>
</dbReference>
<evidence type="ECO:0000256" key="1">
    <source>
        <dbReference type="ARBA" id="ARBA00001946"/>
    </source>
</evidence>
<dbReference type="PANTHER" id="PTHR46193">
    <property type="entry name" value="6-PHOSPHOGLUCONATE PHOSPHATASE"/>
    <property type="match status" value="1"/>
</dbReference>
<protein>
    <submittedName>
        <fullName evidence="5">Uncharacterized protein</fullName>
    </submittedName>
</protein>
<dbReference type="InterPro" id="IPR023198">
    <property type="entry name" value="PGP-like_dom2"/>
</dbReference>
<keyword evidence="3" id="KW-0460">Magnesium</keyword>
<evidence type="ECO:0000313" key="5">
    <source>
        <dbReference type="EnsemblPlants" id="Pp3c21_18980V3.3"/>
    </source>
</evidence>
<keyword evidence="6" id="KW-1185">Reference proteome</keyword>
<dbReference type="AlphaFoldDB" id="A0A7I4FE27"/>